<dbReference type="Proteomes" id="UP001062846">
    <property type="component" value="Chromosome 7"/>
</dbReference>
<name>A0ACC0N4B6_RHOML</name>
<gene>
    <name evidence="1" type="ORF">RHMOL_Rhmol07G0193300</name>
</gene>
<comment type="caution">
    <text evidence="1">The sequence shown here is derived from an EMBL/GenBank/DDBJ whole genome shotgun (WGS) entry which is preliminary data.</text>
</comment>
<dbReference type="EMBL" id="CM046394">
    <property type="protein sequence ID" value="KAI8547408.1"/>
    <property type="molecule type" value="Genomic_DNA"/>
</dbReference>
<reference evidence="1" key="1">
    <citation type="submission" date="2022-02" db="EMBL/GenBank/DDBJ databases">
        <title>Plant Genome Project.</title>
        <authorList>
            <person name="Zhang R.-G."/>
        </authorList>
    </citation>
    <scope>NUCLEOTIDE SEQUENCE</scope>
    <source>
        <strain evidence="1">AT1</strain>
    </source>
</reference>
<accession>A0ACC0N4B6</accession>
<evidence type="ECO:0000313" key="1">
    <source>
        <dbReference type="EMBL" id="KAI8547408.1"/>
    </source>
</evidence>
<organism evidence="1 2">
    <name type="scientific">Rhododendron molle</name>
    <name type="common">Chinese azalea</name>
    <name type="synonym">Azalea mollis</name>
    <dbReference type="NCBI Taxonomy" id="49168"/>
    <lineage>
        <taxon>Eukaryota</taxon>
        <taxon>Viridiplantae</taxon>
        <taxon>Streptophyta</taxon>
        <taxon>Embryophyta</taxon>
        <taxon>Tracheophyta</taxon>
        <taxon>Spermatophyta</taxon>
        <taxon>Magnoliopsida</taxon>
        <taxon>eudicotyledons</taxon>
        <taxon>Gunneridae</taxon>
        <taxon>Pentapetalae</taxon>
        <taxon>asterids</taxon>
        <taxon>Ericales</taxon>
        <taxon>Ericaceae</taxon>
        <taxon>Ericoideae</taxon>
        <taxon>Rhodoreae</taxon>
        <taxon>Rhododendron</taxon>
    </lineage>
</organism>
<sequence length="90" mass="10251">MQWQLRCNANSSLQSLNVARTYRRGGGIGSDDRQKVRESGKRLIWRPSKGCCGLEMDVAAEPLIWRPRLRSLREIFGATGCSGEEWMLRP</sequence>
<protein>
    <submittedName>
        <fullName evidence="1">Uncharacterized protein</fullName>
    </submittedName>
</protein>
<keyword evidence="2" id="KW-1185">Reference proteome</keyword>
<evidence type="ECO:0000313" key="2">
    <source>
        <dbReference type="Proteomes" id="UP001062846"/>
    </source>
</evidence>
<proteinExistence type="predicted"/>